<dbReference type="OrthoDB" id="66620at2759"/>
<feature type="transmembrane region" description="Helical" evidence="9">
    <location>
        <begin position="80"/>
        <end position="104"/>
    </location>
</feature>
<evidence type="ECO:0000313" key="14">
    <source>
        <dbReference type="Proteomes" id="UP000284657"/>
    </source>
</evidence>
<evidence type="ECO:0000313" key="11">
    <source>
        <dbReference type="EMBL" id="RLN68270.1"/>
    </source>
</evidence>
<sequence>MERRSSMRIRRVASCLGALCLVLTSCFLLFHFVRSDDFDRLVRWLQNHELIGSIAYVSSFTLFVVLCFPSTAFELLAGYIFGFWLGLLLATTGKLVGSLLSFVIGRYLCRRRVHAYMARGHPALQGFQSLLRKRQVLVVFLTRVAFFPIAIKNYGLSVLDVQFPVYFAAALLTGLPFSAIWVYTGQAVESFTALLASPAASRHSTEMILLLVGAGSALLLLFLVGCYTRKYVLTLAEEEKAAELTAATPTAAGSQAMASSRRTTRNSKRKPSSSRKPMPVMDLSIKTFVRRQILKNVTGAFTPGSMTLVLGRSGSGKSALFKLLSGRFNVKDSNVTLDGEVTYNGLSRDELRSQLPQCVAYVPQQDTHLSVLTVKETLDFAFECCAINVDSNSAVAVFKSPANDNPLALPAAYLGGERDPAIVTRELGLTRCQGTIVGDERTRGVSGGEKKRVTTGEMAFGPHAVTLMDEITTGLDSSAAFDVVSAQRRLARQQRQTVVISLQQPSPEVVALFDNVLLLADGEVLYHGPRAHIQVYFEALGFVCPPGRGLADFLCDLASPQQVQYERLHAPMPGRRRHPRSANEFADLWIMSPMYEAMVEELDNLDNDTLTYSRLHSKNGERGLYYDQEALLRVPAFRQSYLRSTWTVVKRQTQLFARNKVFFIGRTLQDVVVGLLLGSCYYGTDLADSQVTLGVVFSSSLFLGLGQSAMLPSFFDAREVFYKQRAANFYRTSSFVLASCASQLPLALTETAIFGSMIYWLTGFVNTFEHFVVFELYLLLTILVFVGWYFFLAAACPTMHVAQPASTMTLLNLILFAGFAVSREQLPSITRWLYWSDPLAWTARGIMVSQYRSNELDVCVYGDINYCETYDGQTMGVYSLGLFDVPDEHKWELLGLVFLLAVYVLSIILSYFMLEYRRYEATPPLPPPPSNVDTTIPTPRQPKESYAMLSTPHGDEDELLESDLAGVLPSGERNNHVDYDRKDDSVNVPQAPRTNPDDMMMRISPRWDVQPVTLAFQDLRYSITVPANAAVENAEQDSGNGVEGAPGRPVAVSSRANDGGNKKTVTRELLKGVTGFALPGTMTALMGSTGAGKTTLLDVLAGRKSGKGGSKSNGAPGLRGRVLLNGVDATELAIRRCTGYCEQTDVHSEASTFREALQFSAYLRQGDRVAPERVEEIVDECLELLCLSDMAGQLIRGSSAEQRKRLTLGVELAAQPSVLFLDEPTSGLDARAAKALMDGVRSVADSGRTVICTIHQPSTEVFLLFDNLLLLQRGGETVFFGELGHKGDALVSYFQSLGLPRNAPTFKRGDNPATWMLEVIGAGVEKAKPSSAALPRLRRPTAGARRQPRLPQFDQSQESSDMDSEYSQQRRDDSIDFVAAYKGSRLKQRLDTKRAAPGVFMPSDRLPPVTFAQRRAASDGLQFVMLMHRFTRLYWRTPFYTFNRLVTATVLGLTFGVVYSGGNDLTTYQGANGAVGLIFFSTCFLGVGAYVHIVPLAFEERGPFYRERASETYSALWYFVASSLVEIPCAAVNAMIFVSVFYPMAGFADHGDFAQVVLYWLILTLHILFQTYFGQFFTFAMPTMELAAVWGALFDSIFLLFMGYNPPVSSIPDGYKWLFEIIPHRYSFEVLTALVLGDCPDEQLQQIAQASATNTTIDILSWPLGCQTLIDAPPAVANIPLTSYIDQIFGARREDTVRSVAVVVGVLLTMRLATLIVMRVVNHQKR</sequence>
<dbReference type="InterPro" id="IPR013525">
    <property type="entry name" value="ABC2_TM"/>
</dbReference>
<organism evidence="12 13">
    <name type="scientific">Phytophthora kernoviae</name>
    <dbReference type="NCBI Taxonomy" id="325452"/>
    <lineage>
        <taxon>Eukaryota</taxon>
        <taxon>Sar</taxon>
        <taxon>Stramenopiles</taxon>
        <taxon>Oomycota</taxon>
        <taxon>Peronosporomycetes</taxon>
        <taxon>Peronosporales</taxon>
        <taxon>Peronosporaceae</taxon>
        <taxon>Phytophthora</taxon>
    </lineage>
</organism>
<feature type="transmembrane region" description="Helical" evidence="9">
    <location>
        <begin position="1586"/>
        <end position="1604"/>
    </location>
</feature>
<comment type="subcellular location">
    <subcellularLocation>
        <location evidence="1">Membrane</location>
        <topology evidence="1">Multi-pass membrane protein</topology>
    </subcellularLocation>
</comment>
<dbReference type="Pfam" id="PF09335">
    <property type="entry name" value="VTT_dom"/>
    <property type="match status" value="1"/>
</dbReference>
<feature type="transmembrane region" description="Helical" evidence="9">
    <location>
        <begin position="690"/>
        <end position="715"/>
    </location>
</feature>
<feature type="transmembrane region" description="Helical" evidence="9">
    <location>
        <begin position="207"/>
        <end position="227"/>
    </location>
</feature>
<dbReference type="Proteomes" id="UP000277300">
    <property type="component" value="Unassembled WGS sequence"/>
</dbReference>
<dbReference type="GO" id="GO:0140359">
    <property type="term" value="F:ABC-type transporter activity"/>
    <property type="evidence" value="ECO:0007669"/>
    <property type="project" value="InterPro"/>
</dbReference>
<feature type="transmembrane region" description="Helical" evidence="9">
    <location>
        <begin position="163"/>
        <end position="184"/>
    </location>
</feature>
<dbReference type="InterPro" id="IPR003593">
    <property type="entry name" value="AAA+_ATPase"/>
</dbReference>
<feature type="domain" description="ABC transporter" evidence="10">
    <location>
        <begin position="1054"/>
        <end position="1299"/>
    </location>
</feature>
<proteinExistence type="predicted"/>
<feature type="domain" description="ABC transporter" evidence="10">
    <location>
        <begin position="278"/>
        <end position="546"/>
    </location>
</feature>
<dbReference type="GO" id="GO:0016020">
    <property type="term" value="C:membrane"/>
    <property type="evidence" value="ECO:0007669"/>
    <property type="project" value="UniProtKB-SubCell"/>
</dbReference>
<keyword evidence="4" id="KW-0547">Nucleotide-binding</keyword>
<name>A0A3F2S454_9STRA</name>
<keyword evidence="7 9" id="KW-0472">Membrane</keyword>
<feature type="transmembrane region" description="Helical" evidence="9">
    <location>
        <begin position="51"/>
        <end position="68"/>
    </location>
</feature>
<dbReference type="GO" id="GO:0016887">
    <property type="term" value="F:ATP hydrolysis activity"/>
    <property type="evidence" value="ECO:0007669"/>
    <property type="project" value="InterPro"/>
</dbReference>
<feature type="transmembrane region" description="Helical" evidence="9">
    <location>
        <begin position="1553"/>
        <end position="1574"/>
    </location>
</feature>
<feature type="compositionally biased region" description="Basic residues" evidence="8">
    <location>
        <begin position="262"/>
        <end position="273"/>
    </location>
</feature>
<dbReference type="FunFam" id="3.40.50.300:FF:000289">
    <property type="entry name" value="ABC transporter G family member 31"/>
    <property type="match status" value="1"/>
</dbReference>
<keyword evidence="5" id="KW-0067">ATP-binding</keyword>
<feature type="compositionally biased region" description="Basic and acidic residues" evidence="8">
    <location>
        <begin position="973"/>
        <end position="985"/>
    </location>
</feature>
<keyword evidence="2" id="KW-0813">Transport</keyword>
<comment type="caution">
    <text evidence="12">The sequence shown here is derived from an EMBL/GenBank/DDBJ whole genome shotgun (WGS) entry which is preliminary data.</text>
</comment>
<feature type="transmembrane region" description="Helical" evidence="9">
    <location>
        <begin position="771"/>
        <end position="792"/>
    </location>
</feature>
<dbReference type="Proteomes" id="UP000284657">
    <property type="component" value="Unassembled WGS sequence"/>
</dbReference>
<feature type="transmembrane region" description="Helical" evidence="9">
    <location>
        <begin position="1474"/>
        <end position="1494"/>
    </location>
</feature>
<dbReference type="GO" id="GO:0005524">
    <property type="term" value="F:ATP binding"/>
    <property type="evidence" value="ECO:0007669"/>
    <property type="project" value="UniProtKB-KW"/>
</dbReference>
<dbReference type="Pfam" id="PF00005">
    <property type="entry name" value="ABC_tran"/>
    <property type="match status" value="2"/>
</dbReference>
<protein>
    <recommendedName>
        <fullName evidence="10">ABC transporter domain-containing protein</fullName>
    </recommendedName>
</protein>
<dbReference type="PROSITE" id="PS50893">
    <property type="entry name" value="ABC_TRANSPORTER_2"/>
    <property type="match status" value="2"/>
</dbReference>
<accession>A0A3F2S454</accession>
<evidence type="ECO:0000256" key="3">
    <source>
        <dbReference type="ARBA" id="ARBA00022692"/>
    </source>
</evidence>
<dbReference type="InterPro" id="IPR003439">
    <property type="entry name" value="ABC_transporter-like_ATP-bd"/>
</dbReference>
<evidence type="ECO:0000313" key="12">
    <source>
        <dbReference type="EMBL" id="RLN69129.1"/>
    </source>
</evidence>
<feature type="transmembrane region" description="Helical" evidence="9">
    <location>
        <begin position="661"/>
        <end position="684"/>
    </location>
</feature>
<dbReference type="InterPro" id="IPR027417">
    <property type="entry name" value="P-loop_NTPase"/>
</dbReference>
<evidence type="ECO:0000256" key="5">
    <source>
        <dbReference type="ARBA" id="ARBA00022840"/>
    </source>
</evidence>
<dbReference type="FunFam" id="3.40.50.300:FF:000528">
    <property type="entry name" value="ABC transporter G family member 31"/>
    <property type="match status" value="1"/>
</dbReference>
<dbReference type="SMART" id="SM00382">
    <property type="entry name" value="AAA"/>
    <property type="match status" value="2"/>
</dbReference>
<dbReference type="SUPFAM" id="SSF52540">
    <property type="entry name" value="P-loop containing nucleoside triphosphate hydrolases"/>
    <property type="match status" value="2"/>
</dbReference>
<keyword evidence="6 9" id="KW-1133">Transmembrane helix</keyword>
<feature type="region of interest" description="Disordered" evidence="8">
    <location>
        <begin position="1330"/>
        <end position="1370"/>
    </location>
</feature>
<feature type="transmembrane region" description="Helical" evidence="9">
    <location>
        <begin position="893"/>
        <end position="914"/>
    </location>
</feature>
<dbReference type="PROSITE" id="PS51257">
    <property type="entry name" value="PROKAR_LIPOPROTEIN"/>
    <property type="match status" value="1"/>
</dbReference>
<feature type="transmembrane region" description="Helical" evidence="9">
    <location>
        <begin position="804"/>
        <end position="822"/>
    </location>
</feature>
<reference evidence="13 14" key="1">
    <citation type="submission" date="2018-07" db="EMBL/GenBank/DDBJ databases">
        <title>Genome sequencing of oomycete isolates from Chile give support for New Zealand origin for Phytophthora kernoviae and make available the first Nothophytophthora sp. genome.</title>
        <authorList>
            <person name="Studholme D.J."/>
            <person name="Sanfuentes E."/>
            <person name="Panda P."/>
            <person name="Hill R."/>
            <person name="Sambles C."/>
            <person name="Grant M."/>
            <person name="Williams N.M."/>
            <person name="Mcdougal R.L."/>
        </authorList>
    </citation>
    <scope>NUCLEOTIDE SEQUENCE [LARGE SCALE GENOMIC DNA]</scope>
    <source>
        <strain evidence="12">Chile6</strain>
        <strain evidence="11">Chile7</strain>
    </source>
</reference>
<evidence type="ECO:0000256" key="8">
    <source>
        <dbReference type="SAM" id="MobiDB-lite"/>
    </source>
</evidence>
<feature type="region of interest" description="Disordered" evidence="8">
    <location>
        <begin position="970"/>
        <end position="1001"/>
    </location>
</feature>
<dbReference type="EMBL" id="MBDO02000007">
    <property type="protein sequence ID" value="RLN69129.1"/>
    <property type="molecule type" value="Genomic_DNA"/>
</dbReference>
<evidence type="ECO:0000256" key="6">
    <source>
        <dbReference type="ARBA" id="ARBA00022989"/>
    </source>
</evidence>
<evidence type="ECO:0000256" key="2">
    <source>
        <dbReference type="ARBA" id="ARBA00022448"/>
    </source>
</evidence>
<evidence type="ECO:0000256" key="4">
    <source>
        <dbReference type="ARBA" id="ARBA00022741"/>
    </source>
</evidence>
<evidence type="ECO:0000313" key="13">
    <source>
        <dbReference type="Proteomes" id="UP000277300"/>
    </source>
</evidence>
<feature type="region of interest" description="Disordered" evidence="8">
    <location>
        <begin position="252"/>
        <end position="278"/>
    </location>
</feature>
<keyword evidence="3 9" id="KW-0812">Transmembrane</keyword>
<dbReference type="EMBL" id="MBAD02000408">
    <property type="protein sequence ID" value="RLN68270.1"/>
    <property type="molecule type" value="Genomic_DNA"/>
</dbReference>
<gene>
    <name evidence="11" type="ORF">BBJ29_000853</name>
    <name evidence="12" type="ORF">BBP00_00000569</name>
</gene>
<feature type="region of interest" description="Disordered" evidence="8">
    <location>
        <begin position="1034"/>
        <end position="1063"/>
    </location>
</feature>
<feature type="transmembrane region" description="Helical" evidence="9">
    <location>
        <begin position="735"/>
        <end position="759"/>
    </location>
</feature>
<feature type="transmembrane region" description="Helical" evidence="9">
    <location>
        <begin position="1515"/>
        <end position="1541"/>
    </location>
</feature>
<evidence type="ECO:0000259" key="10">
    <source>
        <dbReference type="PROSITE" id="PS50893"/>
    </source>
</evidence>
<feature type="transmembrane region" description="Helical" evidence="9">
    <location>
        <begin position="1700"/>
        <end position="1721"/>
    </location>
</feature>
<dbReference type="PANTHER" id="PTHR19241">
    <property type="entry name" value="ATP-BINDING CASSETTE TRANSPORTER"/>
    <property type="match status" value="1"/>
</dbReference>
<feature type="transmembrane region" description="Helical" evidence="9">
    <location>
        <begin position="134"/>
        <end position="151"/>
    </location>
</feature>
<evidence type="ECO:0000256" key="7">
    <source>
        <dbReference type="ARBA" id="ARBA00023136"/>
    </source>
</evidence>
<evidence type="ECO:0000256" key="1">
    <source>
        <dbReference type="ARBA" id="ARBA00004141"/>
    </source>
</evidence>
<dbReference type="Pfam" id="PF01061">
    <property type="entry name" value="ABC2_membrane"/>
    <property type="match status" value="2"/>
</dbReference>
<feature type="transmembrane region" description="Helical" evidence="9">
    <location>
        <begin position="1442"/>
        <end position="1462"/>
    </location>
</feature>
<evidence type="ECO:0000256" key="9">
    <source>
        <dbReference type="SAM" id="Phobius"/>
    </source>
</evidence>
<dbReference type="Gene3D" id="3.40.50.300">
    <property type="entry name" value="P-loop containing nucleotide triphosphate hydrolases"/>
    <property type="match status" value="2"/>
</dbReference>
<dbReference type="InterPro" id="IPR032816">
    <property type="entry name" value="VTT_dom"/>
</dbReference>